<dbReference type="EMBL" id="JAPCWZ010000005">
    <property type="protein sequence ID" value="KAK8862796.1"/>
    <property type="molecule type" value="Genomic_DNA"/>
</dbReference>
<dbReference type="PROSITE" id="PS00061">
    <property type="entry name" value="ADH_SHORT"/>
    <property type="match status" value="1"/>
</dbReference>
<dbReference type="InterPro" id="IPR036291">
    <property type="entry name" value="NAD(P)-bd_dom_sf"/>
</dbReference>
<name>A0ABR2IGT9_9PEZI</name>
<proteinExistence type="inferred from homology"/>
<evidence type="ECO:0000256" key="1">
    <source>
        <dbReference type="ARBA" id="ARBA00006484"/>
    </source>
</evidence>
<evidence type="ECO:0000256" key="4">
    <source>
        <dbReference type="RuleBase" id="RU000363"/>
    </source>
</evidence>
<dbReference type="InterPro" id="IPR020904">
    <property type="entry name" value="Sc_DH/Rdtase_CS"/>
</dbReference>
<dbReference type="PANTHER" id="PTHR44229">
    <property type="entry name" value="15-HYDROXYPROSTAGLANDIN DEHYDROGENASE [NAD(+)]"/>
    <property type="match status" value="1"/>
</dbReference>
<sequence>MSAYNLQGKVAIVTGAGSGINHAFAGTLLDSGCSVVFADLALRAEAEATIQRFPHPPPVDGRTSALYHRMDQSDWSEIQGTWDFALKAFGKVDLLCPGAGIWEPPSSSFWHAPGTTIFSEDDPHGCPGSYKTLAVNLLGPIRFAQIAIDYWLRNKIPGNLLFISSLSAYLPSIGTPLYNASKGGLVSFAQSLAQMRQRLGVRVAVMCPATTFTPAVLHEYCRDKVREQDMNMTPAECARVMLDLMTLPQYGDGNIVEAMQFGQKDQPSNVRVREVPYSGLAPSIDSSGDYSGRNIAVVEEQLWKQLEKLS</sequence>
<dbReference type="InterPro" id="IPR002347">
    <property type="entry name" value="SDR_fam"/>
</dbReference>
<dbReference type="PRINTS" id="PR00080">
    <property type="entry name" value="SDRFAMILY"/>
</dbReference>
<reference evidence="5 6" key="1">
    <citation type="journal article" date="2024" name="IMA Fungus">
        <title>Apiospora arundinis, a panoply of carbohydrate-active enzymes and secondary metabolites.</title>
        <authorList>
            <person name="Sorensen T."/>
            <person name="Petersen C."/>
            <person name="Muurmann A.T."/>
            <person name="Christiansen J.V."/>
            <person name="Brundto M.L."/>
            <person name="Overgaard C.K."/>
            <person name="Boysen A.T."/>
            <person name="Wollenberg R.D."/>
            <person name="Larsen T.O."/>
            <person name="Sorensen J.L."/>
            <person name="Nielsen K.L."/>
            <person name="Sondergaard T.E."/>
        </authorList>
    </citation>
    <scope>NUCLEOTIDE SEQUENCE [LARGE SCALE GENOMIC DNA]</scope>
    <source>
        <strain evidence="5 6">AAU 773</strain>
    </source>
</reference>
<organism evidence="5 6">
    <name type="scientific">Apiospora arundinis</name>
    <dbReference type="NCBI Taxonomy" id="335852"/>
    <lineage>
        <taxon>Eukaryota</taxon>
        <taxon>Fungi</taxon>
        <taxon>Dikarya</taxon>
        <taxon>Ascomycota</taxon>
        <taxon>Pezizomycotina</taxon>
        <taxon>Sordariomycetes</taxon>
        <taxon>Xylariomycetidae</taxon>
        <taxon>Amphisphaeriales</taxon>
        <taxon>Apiosporaceae</taxon>
        <taxon>Apiospora</taxon>
    </lineage>
</organism>
<keyword evidence="3" id="KW-0560">Oxidoreductase</keyword>
<comment type="caution">
    <text evidence="5">The sequence shown here is derived from an EMBL/GenBank/DDBJ whole genome shotgun (WGS) entry which is preliminary data.</text>
</comment>
<protein>
    <submittedName>
        <fullName evidence="5">Oxidoreductase</fullName>
    </submittedName>
</protein>
<dbReference type="Proteomes" id="UP001390339">
    <property type="component" value="Unassembled WGS sequence"/>
</dbReference>
<accession>A0ABR2IGT9</accession>
<evidence type="ECO:0000313" key="5">
    <source>
        <dbReference type="EMBL" id="KAK8862796.1"/>
    </source>
</evidence>
<comment type="similarity">
    <text evidence="1 4">Belongs to the short-chain dehydrogenases/reductases (SDR) family.</text>
</comment>
<gene>
    <name evidence="5" type="ORF">PGQ11_009031</name>
</gene>
<dbReference type="SUPFAM" id="SSF51735">
    <property type="entry name" value="NAD(P)-binding Rossmann-fold domains"/>
    <property type="match status" value="1"/>
</dbReference>
<dbReference type="PRINTS" id="PR00081">
    <property type="entry name" value="GDHRDH"/>
</dbReference>
<dbReference type="PANTHER" id="PTHR44229:SF4">
    <property type="entry name" value="15-HYDROXYPROSTAGLANDIN DEHYDROGENASE [NAD(+)]"/>
    <property type="match status" value="1"/>
</dbReference>
<dbReference type="Gene3D" id="3.40.50.720">
    <property type="entry name" value="NAD(P)-binding Rossmann-like Domain"/>
    <property type="match status" value="1"/>
</dbReference>
<keyword evidence="6" id="KW-1185">Reference proteome</keyword>
<evidence type="ECO:0000313" key="6">
    <source>
        <dbReference type="Proteomes" id="UP001390339"/>
    </source>
</evidence>
<dbReference type="Pfam" id="PF00106">
    <property type="entry name" value="adh_short"/>
    <property type="match status" value="1"/>
</dbReference>
<keyword evidence="2" id="KW-0521">NADP</keyword>
<evidence type="ECO:0000256" key="2">
    <source>
        <dbReference type="ARBA" id="ARBA00022857"/>
    </source>
</evidence>
<evidence type="ECO:0000256" key="3">
    <source>
        <dbReference type="ARBA" id="ARBA00023002"/>
    </source>
</evidence>